<dbReference type="Proteomes" id="UP000051639">
    <property type="component" value="Unassembled WGS sequence"/>
</dbReference>
<dbReference type="GO" id="GO:0006313">
    <property type="term" value="P:DNA transposition"/>
    <property type="evidence" value="ECO:0007669"/>
    <property type="project" value="InterPro"/>
</dbReference>
<dbReference type="GO" id="GO:0004803">
    <property type="term" value="F:transposase activity"/>
    <property type="evidence" value="ECO:0007669"/>
    <property type="project" value="InterPro"/>
</dbReference>
<dbReference type="PATRIC" id="fig|148604.4.peg.2050"/>
<dbReference type="GO" id="GO:0003677">
    <property type="term" value="F:DNA binding"/>
    <property type="evidence" value="ECO:0007669"/>
    <property type="project" value="InterPro"/>
</dbReference>
<dbReference type="InterPro" id="IPR012337">
    <property type="entry name" value="RNaseH-like_sf"/>
</dbReference>
<protein>
    <submittedName>
        <fullName evidence="2">Transposase</fullName>
    </submittedName>
</protein>
<dbReference type="PANTHER" id="PTHR33258:SF1">
    <property type="entry name" value="TRANSPOSASE INSL FOR INSERTION SEQUENCE ELEMENT IS186A-RELATED"/>
    <property type="match status" value="1"/>
</dbReference>
<dbReference type="Gene3D" id="3.90.350.10">
    <property type="entry name" value="Transposase Inhibitor Protein From Tn5, Chain A, domain 1"/>
    <property type="match status" value="1"/>
</dbReference>
<comment type="caution">
    <text evidence="2">The sequence shown here is derived from an EMBL/GenBank/DDBJ whole genome shotgun (WGS) entry which is preliminary data.</text>
</comment>
<evidence type="ECO:0000259" key="1">
    <source>
        <dbReference type="Pfam" id="PF01609"/>
    </source>
</evidence>
<evidence type="ECO:0000313" key="3">
    <source>
        <dbReference type="Proteomes" id="UP000051639"/>
    </source>
</evidence>
<dbReference type="EMBL" id="JQBA01000085">
    <property type="protein sequence ID" value="KRN42496.1"/>
    <property type="molecule type" value="Genomic_DNA"/>
</dbReference>
<evidence type="ECO:0000313" key="2">
    <source>
        <dbReference type="EMBL" id="KRN42496.1"/>
    </source>
</evidence>
<dbReference type="SUPFAM" id="SSF53098">
    <property type="entry name" value="Ribonuclease H-like"/>
    <property type="match status" value="1"/>
</dbReference>
<dbReference type="InterPro" id="IPR002559">
    <property type="entry name" value="Transposase_11"/>
</dbReference>
<name>A0A0R2GPF1_9LACO</name>
<accession>A0A0R2GPF1</accession>
<keyword evidence="3" id="KW-1185">Reference proteome</keyword>
<feature type="domain" description="Transposase IS4-like" evidence="1">
    <location>
        <begin position="7"/>
        <end position="193"/>
    </location>
</feature>
<dbReference type="AlphaFoldDB" id="A0A0R2GPF1"/>
<gene>
    <name evidence="2" type="ORF">IV41_GL001982</name>
</gene>
<sequence length="272" mass="32517">MLRRYAAKQPTIVLMDRGYEGFNVFESCNRLGLDYIIRGRAKAIKEVRQLPDAECDRDYKCIVTTASSTKRILRSKGVDVHYINPNRPSRNKALSKSAQEHNWEFGPVCPVKFRICKFKAYDHKRKRFTWEILITNLDRHYFPLEQIKALYQLRWGIETCFRSLKYDLSGIYFHSKKDSFIEMELYSHFIMYNVVSQIKNQITVPVRSNHKYRYQISFKRTFYFISNFWGQMISDSRYRKILNTLTEYLEPIRPGRHYPRSGHAPGQRGFNY</sequence>
<proteinExistence type="predicted"/>
<reference evidence="2 3" key="1">
    <citation type="journal article" date="2015" name="Genome Announc.">
        <title>Expanding the biotechnology potential of lactobacilli through comparative genomics of 213 strains and associated genera.</title>
        <authorList>
            <person name="Sun Z."/>
            <person name="Harris H.M."/>
            <person name="McCann A."/>
            <person name="Guo C."/>
            <person name="Argimon S."/>
            <person name="Zhang W."/>
            <person name="Yang X."/>
            <person name="Jeffery I.B."/>
            <person name="Cooney J.C."/>
            <person name="Kagawa T.F."/>
            <person name="Liu W."/>
            <person name="Song Y."/>
            <person name="Salvetti E."/>
            <person name="Wrobel A."/>
            <person name="Rasinkangas P."/>
            <person name="Parkhill J."/>
            <person name="Rea M.C."/>
            <person name="O'Sullivan O."/>
            <person name="Ritari J."/>
            <person name="Douillard F.P."/>
            <person name="Paul Ross R."/>
            <person name="Yang R."/>
            <person name="Briner A.E."/>
            <person name="Felis G.E."/>
            <person name="de Vos W.M."/>
            <person name="Barrangou R."/>
            <person name="Klaenhammer T.R."/>
            <person name="Caufield P.W."/>
            <person name="Cui Y."/>
            <person name="Zhang H."/>
            <person name="O'Toole P.W."/>
        </authorList>
    </citation>
    <scope>NUCLEOTIDE SEQUENCE [LARGE SCALE GENOMIC DNA]</scope>
    <source>
        <strain evidence="2 3">DSM 14792</strain>
    </source>
</reference>
<organism evidence="2 3">
    <name type="scientific">Limosilactobacillus ingluviei</name>
    <dbReference type="NCBI Taxonomy" id="148604"/>
    <lineage>
        <taxon>Bacteria</taxon>
        <taxon>Bacillati</taxon>
        <taxon>Bacillota</taxon>
        <taxon>Bacilli</taxon>
        <taxon>Lactobacillales</taxon>
        <taxon>Lactobacillaceae</taxon>
        <taxon>Limosilactobacillus</taxon>
    </lineage>
</organism>
<dbReference type="PANTHER" id="PTHR33258">
    <property type="entry name" value="TRANSPOSASE INSL FOR INSERTION SEQUENCE ELEMENT IS186A-RELATED"/>
    <property type="match status" value="1"/>
</dbReference>
<dbReference type="Pfam" id="PF01609">
    <property type="entry name" value="DDE_Tnp_1"/>
    <property type="match status" value="1"/>
</dbReference>